<organism evidence="2 3">
    <name type="scientific">Pedobacter antarcticus 4BY</name>
    <dbReference type="NCBI Taxonomy" id="1358423"/>
    <lineage>
        <taxon>Bacteria</taxon>
        <taxon>Pseudomonadati</taxon>
        <taxon>Bacteroidota</taxon>
        <taxon>Sphingobacteriia</taxon>
        <taxon>Sphingobacteriales</taxon>
        <taxon>Sphingobacteriaceae</taxon>
        <taxon>Pedobacter</taxon>
    </lineage>
</organism>
<proteinExistence type="predicted"/>
<feature type="transmembrane region" description="Helical" evidence="1">
    <location>
        <begin position="82"/>
        <end position="101"/>
    </location>
</feature>
<sequence>MGKLSFNRNMMLDFMIEKLDGLADIIEFKLSNLKYTIAVGKSIEKLFQQKSIPISPKPRNIKHILKTPTTEPEQKRYTASRFIIIFIFILFKFIKMLLKIVDSK</sequence>
<gene>
    <name evidence="2" type="ORF">N180_15520</name>
</gene>
<accession>A0A081PLS3</accession>
<evidence type="ECO:0000313" key="2">
    <source>
        <dbReference type="EMBL" id="KEQ31646.1"/>
    </source>
</evidence>
<comment type="caution">
    <text evidence="2">The sequence shown here is derived from an EMBL/GenBank/DDBJ whole genome shotgun (WGS) entry which is preliminary data.</text>
</comment>
<evidence type="ECO:0000256" key="1">
    <source>
        <dbReference type="SAM" id="Phobius"/>
    </source>
</evidence>
<name>A0A081PLS3_9SPHI</name>
<keyword evidence="1" id="KW-0812">Transmembrane</keyword>
<dbReference type="EMBL" id="JNFF01000008">
    <property type="protein sequence ID" value="KEQ31646.1"/>
    <property type="molecule type" value="Genomic_DNA"/>
</dbReference>
<keyword evidence="3" id="KW-1185">Reference proteome</keyword>
<reference evidence="2 3" key="1">
    <citation type="journal article" date="1992" name="Int. J. Syst. Bacteriol.">
        <title>Sphingobacterium antarcticus sp. nov. a Psychrotrophic Bacterium from the Soils of Schirmacher Oasis, Antarctica.</title>
        <authorList>
            <person name="Shivaji S."/>
            <person name="Ray M.K."/>
            <person name="Rao N.S."/>
            <person name="Saiserr L."/>
            <person name="Jagannadham M.V."/>
            <person name="Kumar G.S."/>
            <person name="Reddy G."/>
            <person name="Bhargava P.M."/>
        </authorList>
    </citation>
    <scope>NUCLEOTIDE SEQUENCE [LARGE SCALE GENOMIC DNA]</scope>
    <source>
        <strain evidence="2 3">4BY</strain>
    </source>
</reference>
<dbReference type="Proteomes" id="UP000028007">
    <property type="component" value="Unassembled WGS sequence"/>
</dbReference>
<protein>
    <submittedName>
        <fullName evidence="2">Uncharacterized protein</fullName>
    </submittedName>
</protein>
<keyword evidence="1" id="KW-1133">Transmembrane helix</keyword>
<dbReference type="AlphaFoldDB" id="A0A081PLS3"/>
<keyword evidence="1" id="KW-0472">Membrane</keyword>
<evidence type="ECO:0000313" key="3">
    <source>
        <dbReference type="Proteomes" id="UP000028007"/>
    </source>
</evidence>